<dbReference type="EMBL" id="UINC01024937">
    <property type="protein sequence ID" value="SVA99590.1"/>
    <property type="molecule type" value="Genomic_DNA"/>
</dbReference>
<gene>
    <name evidence="2" type="ORF">METZ01_LOCUS152444</name>
</gene>
<feature type="region of interest" description="Disordered" evidence="1">
    <location>
        <begin position="1"/>
        <end position="31"/>
    </location>
</feature>
<name>A0A382ADF3_9ZZZZ</name>
<evidence type="ECO:0000313" key="2">
    <source>
        <dbReference type="EMBL" id="SVA99590.1"/>
    </source>
</evidence>
<evidence type="ECO:0000256" key="1">
    <source>
        <dbReference type="SAM" id="MobiDB-lite"/>
    </source>
</evidence>
<feature type="compositionally biased region" description="Basic and acidic residues" evidence="1">
    <location>
        <begin position="1"/>
        <end position="13"/>
    </location>
</feature>
<accession>A0A382ADF3</accession>
<feature type="compositionally biased region" description="Basic residues" evidence="1">
    <location>
        <begin position="14"/>
        <end position="27"/>
    </location>
</feature>
<proteinExistence type="predicted"/>
<reference evidence="2" key="1">
    <citation type="submission" date="2018-05" db="EMBL/GenBank/DDBJ databases">
        <authorList>
            <person name="Lanie J.A."/>
            <person name="Ng W.-L."/>
            <person name="Kazmierczak K.M."/>
            <person name="Andrzejewski T.M."/>
            <person name="Davidsen T.M."/>
            <person name="Wayne K.J."/>
            <person name="Tettelin H."/>
            <person name="Glass J.I."/>
            <person name="Rusch D."/>
            <person name="Podicherti R."/>
            <person name="Tsui H.-C.T."/>
            <person name="Winkler M.E."/>
        </authorList>
    </citation>
    <scope>NUCLEOTIDE SEQUENCE</scope>
</reference>
<protein>
    <submittedName>
        <fullName evidence="2">Uncharacterized protein</fullName>
    </submittedName>
</protein>
<organism evidence="2">
    <name type="scientific">marine metagenome</name>
    <dbReference type="NCBI Taxonomy" id="408172"/>
    <lineage>
        <taxon>unclassified sequences</taxon>
        <taxon>metagenomes</taxon>
        <taxon>ecological metagenomes</taxon>
    </lineage>
</organism>
<dbReference type="AlphaFoldDB" id="A0A382ADF3"/>
<sequence>MYTDFRASKERVSNKRLRHRAQQHHQVKRSDGNSITKAKCYLDWLYSIL</sequence>